<protein>
    <recommendedName>
        <fullName evidence="7">LRRNT domain-containing protein</fullName>
    </recommendedName>
</protein>
<sequence length="207" mass="23456">MMTGYLSVVIFSLAVQLLLLFNPIEATWQCPEACSCTGASLYCFGASLIEIPSEIPDTYEGLYLGFNGIQNVERDSLSHLGNLRLIDLTSNGIFQINDATFEELQTLETLRLPFNNLRAITVDLLSGLRSLEVLDVSNNVIDRIDPGSFDHLPNIKEINLRSNLIELLHPMMFRSLANLEIFLSDLTSSRRLRQLHYHFLPISRNWI</sequence>
<evidence type="ECO:0000256" key="2">
    <source>
        <dbReference type="ARBA" id="ARBA00022729"/>
    </source>
</evidence>
<dbReference type="OrthoDB" id="676979at2759"/>
<keyword evidence="6" id="KW-1185">Reference proteome</keyword>
<gene>
    <name evidence="5" type="ORF">BSL78_09219</name>
</gene>
<dbReference type="Gene3D" id="3.80.10.10">
    <property type="entry name" value="Ribonuclease Inhibitor"/>
    <property type="match status" value="1"/>
</dbReference>
<dbReference type="STRING" id="307972.A0A2G8L0Y2"/>
<evidence type="ECO:0008006" key="7">
    <source>
        <dbReference type="Google" id="ProtNLM"/>
    </source>
</evidence>
<evidence type="ECO:0000256" key="4">
    <source>
        <dbReference type="SAM" id="SignalP"/>
    </source>
</evidence>
<feature type="chain" id="PRO_5013930090" description="LRRNT domain-containing protein" evidence="4">
    <location>
        <begin position="27"/>
        <end position="207"/>
    </location>
</feature>
<dbReference type="GO" id="GO:0005886">
    <property type="term" value="C:plasma membrane"/>
    <property type="evidence" value="ECO:0007669"/>
    <property type="project" value="TreeGrafter"/>
</dbReference>
<evidence type="ECO:0000256" key="3">
    <source>
        <dbReference type="ARBA" id="ARBA00022737"/>
    </source>
</evidence>
<evidence type="ECO:0000313" key="6">
    <source>
        <dbReference type="Proteomes" id="UP000230750"/>
    </source>
</evidence>
<dbReference type="InterPro" id="IPR001611">
    <property type="entry name" value="Leu-rich_rpt"/>
</dbReference>
<dbReference type="PANTHER" id="PTHR24369">
    <property type="entry name" value="ANTIGEN BSP, PUTATIVE-RELATED"/>
    <property type="match status" value="1"/>
</dbReference>
<comment type="caution">
    <text evidence="5">The sequence shown here is derived from an EMBL/GenBank/DDBJ whole genome shotgun (WGS) entry which is preliminary data.</text>
</comment>
<dbReference type="EMBL" id="MRZV01000270">
    <property type="protein sequence ID" value="PIK53901.1"/>
    <property type="molecule type" value="Genomic_DNA"/>
</dbReference>
<dbReference type="InterPro" id="IPR032675">
    <property type="entry name" value="LRR_dom_sf"/>
</dbReference>
<organism evidence="5 6">
    <name type="scientific">Stichopus japonicus</name>
    <name type="common">Sea cucumber</name>
    <dbReference type="NCBI Taxonomy" id="307972"/>
    <lineage>
        <taxon>Eukaryota</taxon>
        <taxon>Metazoa</taxon>
        <taxon>Echinodermata</taxon>
        <taxon>Eleutherozoa</taxon>
        <taxon>Echinozoa</taxon>
        <taxon>Holothuroidea</taxon>
        <taxon>Aspidochirotacea</taxon>
        <taxon>Aspidochirotida</taxon>
        <taxon>Stichopodidae</taxon>
        <taxon>Apostichopus</taxon>
    </lineage>
</organism>
<evidence type="ECO:0000313" key="5">
    <source>
        <dbReference type="EMBL" id="PIK53901.1"/>
    </source>
</evidence>
<proteinExistence type="predicted"/>
<accession>A0A2G8L0Y2</accession>
<dbReference type="Proteomes" id="UP000230750">
    <property type="component" value="Unassembled WGS sequence"/>
</dbReference>
<dbReference type="InterPro" id="IPR003591">
    <property type="entry name" value="Leu-rich_rpt_typical-subtyp"/>
</dbReference>
<name>A0A2G8L0Y2_STIJA</name>
<keyword evidence="1" id="KW-0433">Leucine-rich repeat</keyword>
<dbReference type="AlphaFoldDB" id="A0A2G8L0Y2"/>
<keyword evidence="2 4" id="KW-0732">Signal</keyword>
<evidence type="ECO:0000256" key="1">
    <source>
        <dbReference type="ARBA" id="ARBA00022614"/>
    </source>
</evidence>
<dbReference type="InterPro" id="IPR050541">
    <property type="entry name" value="LRR_TM_domain-containing"/>
</dbReference>
<dbReference type="SUPFAM" id="SSF52058">
    <property type="entry name" value="L domain-like"/>
    <property type="match status" value="1"/>
</dbReference>
<dbReference type="SMART" id="SM00369">
    <property type="entry name" value="LRR_TYP"/>
    <property type="match status" value="4"/>
</dbReference>
<feature type="signal peptide" evidence="4">
    <location>
        <begin position="1"/>
        <end position="26"/>
    </location>
</feature>
<keyword evidence="3" id="KW-0677">Repeat</keyword>
<reference evidence="5 6" key="1">
    <citation type="journal article" date="2017" name="PLoS Biol.">
        <title>The sea cucumber genome provides insights into morphological evolution and visceral regeneration.</title>
        <authorList>
            <person name="Zhang X."/>
            <person name="Sun L."/>
            <person name="Yuan J."/>
            <person name="Sun Y."/>
            <person name="Gao Y."/>
            <person name="Zhang L."/>
            <person name="Li S."/>
            <person name="Dai H."/>
            <person name="Hamel J.F."/>
            <person name="Liu C."/>
            <person name="Yu Y."/>
            <person name="Liu S."/>
            <person name="Lin W."/>
            <person name="Guo K."/>
            <person name="Jin S."/>
            <person name="Xu P."/>
            <person name="Storey K.B."/>
            <person name="Huan P."/>
            <person name="Zhang T."/>
            <person name="Zhou Y."/>
            <person name="Zhang J."/>
            <person name="Lin C."/>
            <person name="Li X."/>
            <person name="Xing L."/>
            <person name="Huo D."/>
            <person name="Sun M."/>
            <person name="Wang L."/>
            <person name="Mercier A."/>
            <person name="Li F."/>
            <person name="Yang H."/>
            <person name="Xiang J."/>
        </authorList>
    </citation>
    <scope>NUCLEOTIDE SEQUENCE [LARGE SCALE GENOMIC DNA]</scope>
    <source>
        <strain evidence="5">Shaxun</strain>
        <tissue evidence="5">Muscle</tissue>
    </source>
</reference>
<dbReference type="PANTHER" id="PTHR24369:SF210">
    <property type="entry name" value="CHAOPTIN-RELATED"/>
    <property type="match status" value="1"/>
</dbReference>
<dbReference type="Pfam" id="PF13855">
    <property type="entry name" value="LRR_8"/>
    <property type="match status" value="1"/>
</dbReference>